<accession>A0ABR3R7P4</accession>
<evidence type="ECO:0000256" key="1">
    <source>
        <dbReference type="SAM" id="MobiDB-lite"/>
    </source>
</evidence>
<dbReference type="EMBL" id="JAKJXO020000009">
    <property type="protein sequence ID" value="KAL1600460.1"/>
    <property type="molecule type" value="Genomic_DNA"/>
</dbReference>
<dbReference type="Proteomes" id="UP001521785">
    <property type="component" value="Unassembled WGS sequence"/>
</dbReference>
<sequence length="221" mass="24661">MSHRSVSPFSPGPVNPDSNPTASHAGASYIPPQIDDIDPENEYLNNLRSPFAQAGSMSDPFPQQNRRGVPFTVASTLRPTDYKEEWVPKERRSDAYLAVQVQILTYLNTHAADELTTAQAHFFTENAGTKPYGPSAKQAVELCYFMRSHGFDTYVKMDAGDKKIRLYVANRDTRDRSRDNLYWEQDLQTGESLPMSGLRGVGGARRGALGNIFEGVRTGWQ</sequence>
<feature type="region of interest" description="Disordered" evidence="1">
    <location>
        <begin position="1"/>
        <end position="41"/>
    </location>
</feature>
<proteinExistence type="predicted"/>
<gene>
    <name evidence="2" type="ORF">SLS60_006846</name>
</gene>
<name>A0ABR3R7P4_9PLEO</name>
<protein>
    <submittedName>
        <fullName evidence="2">Uncharacterized protein</fullName>
    </submittedName>
</protein>
<comment type="caution">
    <text evidence="2">The sequence shown here is derived from an EMBL/GenBank/DDBJ whole genome shotgun (WGS) entry which is preliminary data.</text>
</comment>
<organism evidence="2 3">
    <name type="scientific">Paraconiothyrium brasiliense</name>
    <dbReference type="NCBI Taxonomy" id="300254"/>
    <lineage>
        <taxon>Eukaryota</taxon>
        <taxon>Fungi</taxon>
        <taxon>Dikarya</taxon>
        <taxon>Ascomycota</taxon>
        <taxon>Pezizomycotina</taxon>
        <taxon>Dothideomycetes</taxon>
        <taxon>Pleosporomycetidae</taxon>
        <taxon>Pleosporales</taxon>
        <taxon>Massarineae</taxon>
        <taxon>Didymosphaeriaceae</taxon>
        <taxon>Paraconiothyrium</taxon>
    </lineage>
</organism>
<evidence type="ECO:0000313" key="3">
    <source>
        <dbReference type="Proteomes" id="UP001521785"/>
    </source>
</evidence>
<keyword evidence="3" id="KW-1185">Reference proteome</keyword>
<reference evidence="2 3" key="1">
    <citation type="submission" date="2024-02" db="EMBL/GenBank/DDBJ databases">
        <title>De novo assembly and annotation of 12 fungi associated with fruit tree decline syndrome in Ontario, Canada.</title>
        <authorList>
            <person name="Sulman M."/>
            <person name="Ellouze W."/>
            <person name="Ilyukhin E."/>
        </authorList>
    </citation>
    <scope>NUCLEOTIDE SEQUENCE [LARGE SCALE GENOMIC DNA]</scope>
    <source>
        <strain evidence="2 3">M42-189</strain>
    </source>
</reference>
<evidence type="ECO:0000313" key="2">
    <source>
        <dbReference type="EMBL" id="KAL1600460.1"/>
    </source>
</evidence>